<reference evidence="2 3" key="1">
    <citation type="journal article" date="2019" name="Antonie Van Leeuwenhoek">
        <title>Description of 'Ca. Methylobacter oryzae' KRF1, a novel species from the environmentally important Methylobacter clade 2.</title>
        <authorList>
            <person name="Khatri K."/>
            <person name="Mohite J.A."/>
            <person name="Pandit P.S."/>
            <person name="Bahulikar R."/>
            <person name="Rahalkar M.C."/>
        </authorList>
    </citation>
    <scope>NUCLEOTIDE SEQUENCE [LARGE SCALE GENOMIC DNA]</scope>
    <source>
        <strain evidence="2 3">KRF1</strain>
    </source>
</reference>
<keyword evidence="3" id="KW-1185">Reference proteome</keyword>
<keyword evidence="1" id="KW-0472">Membrane</keyword>
<evidence type="ECO:0000256" key="1">
    <source>
        <dbReference type="SAM" id="Phobius"/>
    </source>
</evidence>
<dbReference type="Proteomes" id="UP000733744">
    <property type="component" value="Unassembled WGS sequence"/>
</dbReference>
<dbReference type="EMBL" id="RYFG02000018">
    <property type="protein sequence ID" value="TRX01773.1"/>
    <property type="molecule type" value="Genomic_DNA"/>
</dbReference>
<evidence type="ECO:0000313" key="3">
    <source>
        <dbReference type="Proteomes" id="UP000733744"/>
    </source>
</evidence>
<protein>
    <recommendedName>
        <fullName evidence="4">Acyltransferase 3 domain-containing protein</fullName>
    </recommendedName>
</protein>
<proteinExistence type="predicted"/>
<name>A0ABY3CEQ3_9GAMM</name>
<comment type="caution">
    <text evidence="2">The sequence shown here is derived from an EMBL/GenBank/DDBJ whole genome shotgun (WGS) entry which is preliminary data.</text>
</comment>
<keyword evidence="1" id="KW-0812">Transmembrane</keyword>
<feature type="transmembrane region" description="Helical" evidence="1">
    <location>
        <begin position="61"/>
        <end position="81"/>
    </location>
</feature>
<organism evidence="2 3">
    <name type="scientific">Candidatus Methylobacter oryzae</name>
    <dbReference type="NCBI Taxonomy" id="2497749"/>
    <lineage>
        <taxon>Bacteria</taxon>
        <taxon>Pseudomonadati</taxon>
        <taxon>Pseudomonadota</taxon>
        <taxon>Gammaproteobacteria</taxon>
        <taxon>Methylococcales</taxon>
        <taxon>Methylococcaceae</taxon>
        <taxon>Methylobacter</taxon>
    </lineage>
</organism>
<dbReference type="RefSeq" id="WP_127028990.1">
    <property type="nucleotide sequence ID" value="NZ_RYFG02000018.1"/>
</dbReference>
<evidence type="ECO:0000313" key="2">
    <source>
        <dbReference type="EMBL" id="TRX01773.1"/>
    </source>
</evidence>
<accession>A0ABY3CEQ3</accession>
<evidence type="ECO:0008006" key="4">
    <source>
        <dbReference type="Google" id="ProtNLM"/>
    </source>
</evidence>
<keyword evidence="1" id="KW-1133">Transmembrane helix</keyword>
<sequence>MISTVALEDVFSNVLEHKLWDILSGMGDASYATYLTHWYVIVAFRKIASGQLGLFDFYSNFGVTLTLLVSLLVGQLTYHFIDKPLHISLKAFFTAKLAKHT</sequence>
<gene>
    <name evidence="2" type="ORF">EKO24_003300</name>
</gene>